<keyword evidence="6 8" id="KW-0472">Membrane</keyword>
<evidence type="ECO:0000313" key="10">
    <source>
        <dbReference type="Proteomes" id="UP000636709"/>
    </source>
</evidence>
<dbReference type="OrthoDB" id="1843677at2759"/>
<dbReference type="InterPro" id="IPR017853">
    <property type="entry name" value="GH"/>
</dbReference>
<evidence type="ECO:0000313" key="9">
    <source>
        <dbReference type="EMBL" id="KAF8676242.1"/>
    </source>
</evidence>
<gene>
    <name evidence="9" type="ORF">HU200_047113</name>
</gene>
<dbReference type="PANTHER" id="PTHR46204">
    <property type="entry name" value="CHITIN ELICITOR RECEPTOR KINASE 1-RELATED"/>
    <property type="match status" value="1"/>
</dbReference>
<evidence type="ECO:0000256" key="4">
    <source>
        <dbReference type="ARBA" id="ARBA00022729"/>
    </source>
</evidence>
<protein>
    <recommendedName>
        <fullName evidence="11">LysM domain-containing protein</fullName>
    </recommendedName>
</protein>
<evidence type="ECO:0000256" key="3">
    <source>
        <dbReference type="ARBA" id="ARBA00022692"/>
    </source>
</evidence>
<proteinExistence type="predicted"/>
<dbReference type="Proteomes" id="UP000636709">
    <property type="component" value="Unassembled WGS sequence"/>
</dbReference>
<keyword evidence="4" id="KW-0732">Signal</keyword>
<dbReference type="InterPro" id="IPR018392">
    <property type="entry name" value="LysM"/>
</dbReference>
<name>A0A835B315_9POAL</name>
<dbReference type="SUPFAM" id="SSF51445">
    <property type="entry name" value="(Trans)glycosidases"/>
    <property type="match status" value="1"/>
</dbReference>
<evidence type="ECO:0000256" key="1">
    <source>
        <dbReference type="ARBA" id="ARBA00004162"/>
    </source>
</evidence>
<keyword evidence="3 8" id="KW-0812">Transmembrane</keyword>
<dbReference type="AlphaFoldDB" id="A0A835B315"/>
<evidence type="ECO:0000256" key="8">
    <source>
        <dbReference type="SAM" id="Phobius"/>
    </source>
</evidence>
<keyword evidence="10" id="KW-1185">Reference proteome</keyword>
<reference evidence="9" key="1">
    <citation type="submission" date="2020-07" db="EMBL/GenBank/DDBJ databases">
        <title>Genome sequence and genetic diversity analysis of an under-domesticated orphan crop, white fonio (Digitaria exilis).</title>
        <authorList>
            <person name="Bennetzen J.L."/>
            <person name="Chen S."/>
            <person name="Ma X."/>
            <person name="Wang X."/>
            <person name="Yssel A.E.J."/>
            <person name="Chaluvadi S.R."/>
            <person name="Johnson M."/>
            <person name="Gangashetty P."/>
            <person name="Hamidou F."/>
            <person name="Sanogo M.D."/>
            <person name="Zwaenepoel A."/>
            <person name="Wallace J."/>
            <person name="Van De Peer Y."/>
            <person name="Van Deynze A."/>
        </authorList>
    </citation>
    <scope>NUCLEOTIDE SEQUENCE</scope>
    <source>
        <tissue evidence="9">Leaves</tissue>
    </source>
</reference>
<accession>A0A835B315</accession>
<keyword evidence="5 8" id="KW-1133">Transmembrane helix</keyword>
<dbReference type="InterPro" id="IPR044812">
    <property type="entry name" value="CERK1/LYK3-like"/>
</dbReference>
<keyword evidence="7" id="KW-1015">Disulfide bond</keyword>
<comment type="caution">
    <text evidence="9">The sequence shown here is derived from an EMBL/GenBank/DDBJ whole genome shotgun (WGS) entry which is preliminary data.</text>
</comment>
<dbReference type="GO" id="GO:0045087">
    <property type="term" value="P:innate immune response"/>
    <property type="evidence" value="ECO:0007669"/>
    <property type="project" value="InterPro"/>
</dbReference>
<dbReference type="CDD" id="cd00118">
    <property type="entry name" value="LysM"/>
    <property type="match status" value="1"/>
</dbReference>
<evidence type="ECO:0008006" key="11">
    <source>
        <dbReference type="Google" id="ProtNLM"/>
    </source>
</evidence>
<dbReference type="GO" id="GO:0019199">
    <property type="term" value="F:transmembrane receptor protein kinase activity"/>
    <property type="evidence" value="ECO:0007669"/>
    <property type="project" value="InterPro"/>
</dbReference>
<dbReference type="GO" id="GO:0005886">
    <property type="term" value="C:plasma membrane"/>
    <property type="evidence" value="ECO:0007669"/>
    <property type="project" value="UniProtKB-SubCell"/>
</dbReference>
<evidence type="ECO:0000256" key="2">
    <source>
        <dbReference type="ARBA" id="ARBA00022475"/>
    </source>
</evidence>
<evidence type="ECO:0000256" key="5">
    <source>
        <dbReference type="ARBA" id="ARBA00022989"/>
    </source>
</evidence>
<dbReference type="EMBL" id="JACEFO010002174">
    <property type="protein sequence ID" value="KAF8676242.1"/>
    <property type="molecule type" value="Genomic_DNA"/>
</dbReference>
<keyword evidence="2" id="KW-1003">Cell membrane</keyword>
<comment type="subcellular location">
    <subcellularLocation>
        <location evidence="1">Cell membrane</location>
        <topology evidence="1">Single-pass membrane protein</topology>
    </subcellularLocation>
</comment>
<organism evidence="9 10">
    <name type="scientific">Digitaria exilis</name>
    <dbReference type="NCBI Taxonomy" id="1010633"/>
    <lineage>
        <taxon>Eukaryota</taxon>
        <taxon>Viridiplantae</taxon>
        <taxon>Streptophyta</taxon>
        <taxon>Embryophyta</taxon>
        <taxon>Tracheophyta</taxon>
        <taxon>Spermatophyta</taxon>
        <taxon>Magnoliopsida</taxon>
        <taxon>Liliopsida</taxon>
        <taxon>Poales</taxon>
        <taxon>Poaceae</taxon>
        <taxon>PACMAD clade</taxon>
        <taxon>Panicoideae</taxon>
        <taxon>Panicodae</taxon>
        <taxon>Paniceae</taxon>
        <taxon>Anthephorinae</taxon>
        <taxon>Digitaria</taxon>
    </lineage>
</organism>
<dbReference type="Gene3D" id="3.20.20.80">
    <property type="entry name" value="Glycosidases"/>
    <property type="match status" value="1"/>
</dbReference>
<feature type="transmembrane region" description="Helical" evidence="8">
    <location>
        <begin position="14"/>
        <end position="36"/>
    </location>
</feature>
<sequence>MSRRLDVATSSPTYLSLLFPFAILRPLVLLRLWFHLSVPSPSKMPQPLLMRLLLLAAVASAAKAAGDGCRTGCDLALGSYDIERNQNLTYIASLFGIDDYLKLQPYNNLTIINLDYIQVGTRVTVYFPCRCLTLPTAPFSTYLAASFPYKVSRGDNYSSIAANFQNLTTAAWLQATNGYPSNKILDRGTVNSGFDMDNRIAYLPLTGEEFLLILLAILLYEYVIPEGKVDVLSKCKSNFLNLDFQLSTWTNRPSEQGHHRIASCQSRGINGCSSASAAAGKGTGSSDAQSMAVAKNLKSLYKGDKRGRIYLLTAAPQGPYPDASLGPALGTGLFDHVWVQFLRARGRRRRSSCRWRPPAAADSGYVAPASTRLACAAVGGRLHGGIMLYT</sequence>
<evidence type="ECO:0000256" key="7">
    <source>
        <dbReference type="ARBA" id="ARBA00023157"/>
    </source>
</evidence>
<evidence type="ECO:0000256" key="6">
    <source>
        <dbReference type="ARBA" id="ARBA00023136"/>
    </source>
</evidence>
<dbReference type="PANTHER" id="PTHR46204:SF2">
    <property type="entry name" value="CHITIN ELICITOR RECEPTOR KINASE 1"/>
    <property type="match status" value="1"/>
</dbReference>